<dbReference type="InterPro" id="IPR002938">
    <property type="entry name" value="FAD-bd"/>
</dbReference>
<dbReference type="Proteomes" id="UP000248857">
    <property type="component" value="Unassembled WGS sequence"/>
</dbReference>
<keyword evidence="9" id="KW-1185">Reference proteome</keyword>
<organism evidence="8 9">
    <name type="scientific">Acaryochloris thomasi RCC1774</name>
    <dbReference type="NCBI Taxonomy" id="1764569"/>
    <lineage>
        <taxon>Bacteria</taxon>
        <taxon>Bacillati</taxon>
        <taxon>Cyanobacteriota</taxon>
        <taxon>Cyanophyceae</taxon>
        <taxon>Acaryochloridales</taxon>
        <taxon>Acaryochloridaceae</taxon>
        <taxon>Acaryochloris</taxon>
        <taxon>Acaryochloris thomasi</taxon>
    </lineage>
</organism>
<dbReference type="AlphaFoldDB" id="A0A2W1JMI6"/>
<dbReference type="PANTHER" id="PTHR46028">
    <property type="entry name" value="KYNURENINE 3-MONOOXYGENASE"/>
    <property type="match status" value="1"/>
</dbReference>
<dbReference type="OrthoDB" id="9782160at2"/>
<dbReference type="InterPro" id="IPR036188">
    <property type="entry name" value="FAD/NAD-bd_sf"/>
</dbReference>
<sequence length="419" mass="47454">MDKIVIIGAGPAGLLLAHYILRRGRYRVEIYERRPDPRLVKQSQQRTFPLTLQLRGMNAIRTIPGLEAALVEKGIWSRGAMLHRKTGSPRQIERKMPLLLTDRNQLIQVLLQQLVERHKESVTVTFDCPCISVEERAVTLQPQAGETFTVPFDQLVGADGARSQVREALENKGLLHSQQSVVPDVYKSLFVPRVSEDKTAELVADKIHTWSLGDGIRIIMAPQADDWLHGTLIFPPDKNPLESLNTNQDVLAYFRENCPQLGQLMTLDEAEALRLRPVSKLMTVSCDRMHVNNILMIGDAVHAVSASIGQGCNASLQDAQIFNECLDRYQDDWEQALPAFTAQRLPDVHALRELSNDGFPQSKRMRLEFIFRMTVGKKLKLPLKPLPIQLIMDSDLPYSEVLKQTEGWRKRVQQSMQTT</sequence>
<comment type="caution">
    <text evidence="8">The sequence shown here is derived from an EMBL/GenBank/DDBJ whole genome shotgun (WGS) entry which is preliminary data.</text>
</comment>
<dbReference type="EC" id="1.14.13.9" evidence="8"/>
<name>A0A2W1JMI6_9CYAN</name>
<evidence type="ECO:0000256" key="3">
    <source>
        <dbReference type="ARBA" id="ARBA00022827"/>
    </source>
</evidence>
<proteinExistence type="predicted"/>
<dbReference type="GO" id="GO:0070189">
    <property type="term" value="P:kynurenine metabolic process"/>
    <property type="evidence" value="ECO:0007669"/>
    <property type="project" value="TreeGrafter"/>
</dbReference>
<dbReference type="Gene3D" id="3.50.50.60">
    <property type="entry name" value="FAD/NAD(P)-binding domain"/>
    <property type="match status" value="1"/>
</dbReference>
<protein>
    <submittedName>
        <fullName evidence="8">Kynurenine 3-monooxygenase</fullName>
        <ecNumber evidence="8">1.14.13.9</ecNumber>
    </submittedName>
</protein>
<evidence type="ECO:0000259" key="7">
    <source>
        <dbReference type="Pfam" id="PF01494"/>
    </source>
</evidence>
<keyword evidence="4" id="KW-0521">NADP</keyword>
<evidence type="ECO:0000313" key="9">
    <source>
        <dbReference type="Proteomes" id="UP000248857"/>
    </source>
</evidence>
<keyword evidence="3" id="KW-0274">FAD</keyword>
<feature type="domain" description="FAD-binding" evidence="7">
    <location>
        <begin position="4"/>
        <end position="320"/>
    </location>
</feature>
<evidence type="ECO:0000313" key="8">
    <source>
        <dbReference type="EMBL" id="PZD70491.1"/>
    </source>
</evidence>
<dbReference type="Pfam" id="PF01494">
    <property type="entry name" value="FAD_binding_3"/>
    <property type="match status" value="1"/>
</dbReference>
<dbReference type="GO" id="GO:0071949">
    <property type="term" value="F:FAD binding"/>
    <property type="evidence" value="ECO:0007669"/>
    <property type="project" value="InterPro"/>
</dbReference>
<dbReference type="PANTHER" id="PTHR46028:SF2">
    <property type="entry name" value="KYNURENINE 3-MONOOXYGENASE"/>
    <property type="match status" value="1"/>
</dbReference>
<dbReference type="GO" id="GO:0004502">
    <property type="term" value="F:kynurenine 3-monooxygenase activity"/>
    <property type="evidence" value="ECO:0007669"/>
    <property type="project" value="UniProtKB-EC"/>
</dbReference>
<accession>A0A2W1JMI6</accession>
<keyword evidence="5 8" id="KW-0560">Oxidoreductase</keyword>
<dbReference type="RefSeq" id="WP_158535225.1">
    <property type="nucleotide sequence ID" value="NZ_CAWNWM010000035.1"/>
</dbReference>
<reference evidence="8 9" key="1">
    <citation type="journal article" date="2018" name="Sci. Rep.">
        <title>A novel species of the marine cyanobacterium Acaryochloris with a unique pigment content and lifestyle.</title>
        <authorList>
            <person name="Partensky F."/>
            <person name="Six C."/>
            <person name="Ratin M."/>
            <person name="Garczarek L."/>
            <person name="Vaulot D."/>
            <person name="Probert I."/>
            <person name="Calteau A."/>
            <person name="Gourvil P."/>
            <person name="Marie D."/>
            <person name="Grebert T."/>
            <person name="Bouchier C."/>
            <person name="Le Panse S."/>
            <person name="Gachenot M."/>
            <person name="Rodriguez F."/>
            <person name="Garrido J.L."/>
        </authorList>
    </citation>
    <scope>NUCLEOTIDE SEQUENCE [LARGE SCALE GENOMIC DNA]</scope>
    <source>
        <strain evidence="8 9">RCC1774</strain>
    </source>
</reference>
<evidence type="ECO:0000256" key="4">
    <source>
        <dbReference type="ARBA" id="ARBA00022857"/>
    </source>
</evidence>
<evidence type="ECO:0000256" key="2">
    <source>
        <dbReference type="ARBA" id="ARBA00022630"/>
    </source>
</evidence>
<keyword evidence="6 8" id="KW-0503">Monooxygenase</keyword>
<evidence type="ECO:0000256" key="5">
    <source>
        <dbReference type="ARBA" id="ARBA00023002"/>
    </source>
</evidence>
<gene>
    <name evidence="8" type="primary">kmo_4</name>
    <name evidence="8" type="ORF">C1752_11493</name>
</gene>
<comment type="cofactor">
    <cofactor evidence="1">
        <name>FAD</name>
        <dbReference type="ChEBI" id="CHEBI:57692"/>
    </cofactor>
</comment>
<evidence type="ECO:0000256" key="1">
    <source>
        <dbReference type="ARBA" id="ARBA00001974"/>
    </source>
</evidence>
<keyword evidence="2" id="KW-0285">Flavoprotein</keyword>
<dbReference type="SUPFAM" id="SSF51905">
    <property type="entry name" value="FAD/NAD(P)-binding domain"/>
    <property type="match status" value="1"/>
</dbReference>
<dbReference type="PRINTS" id="PR00420">
    <property type="entry name" value="RNGMNOXGNASE"/>
</dbReference>
<evidence type="ECO:0000256" key="6">
    <source>
        <dbReference type="ARBA" id="ARBA00023033"/>
    </source>
</evidence>
<dbReference type="EMBL" id="PQWO01000035">
    <property type="protein sequence ID" value="PZD70491.1"/>
    <property type="molecule type" value="Genomic_DNA"/>
</dbReference>